<proteinExistence type="predicted"/>
<evidence type="ECO:0000313" key="2">
    <source>
        <dbReference type="Proteomes" id="UP000281647"/>
    </source>
</evidence>
<dbReference type="SUPFAM" id="SSF55298">
    <property type="entry name" value="YjgF-like"/>
    <property type="match status" value="1"/>
</dbReference>
<dbReference type="InterPro" id="IPR006175">
    <property type="entry name" value="YjgF/YER057c/UK114"/>
</dbReference>
<sequence>MQKMKRIDANSRRSRAVVVGNMVYLGGQVGDSKQADIKVQTRETLAKIDQLLEEAGSSRSKVVSATIWLKSMDDYDGMNEIWDAWIDADNPPARACGEVRLADERYLVEIIATAMV</sequence>
<gene>
    <name evidence="1" type="ORF">EET67_21195</name>
</gene>
<dbReference type="Proteomes" id="UP000281647">
    <property type="component" value="Unassembled WGS sequence"/>
</dbReference>
<dbReference type="EMBL" id="RKST01000030">
    <property type="protein sequence ID" value="RUM95808.1"/>
    <property type="molecule type" value="Genomic_DNA"/>
</dbReference>
<dbReference type="CDD" id="cd06150">
    <property type="entry name" value="YjgF_YER057c_UK114_like_2"/>
    <property type="match status" value="1"/>
</dbReference>
<dbReference type="Gene3D" id="3.30.1330.40">
    <property type="entry name" value="RutC-like"/>
    <property type="match status" value="1"/>
</dbReference>
<comment type="caution">
    <text evidence="1">The sequence shown here is derived from an EMBL/GenBank/DDBJ whole genome shotgun (WGS) entry which is preliminary data.</text>
</comment>
<dbReference type="OrthoDB" id="9803101at2"/>
<keyword evidence="2" id="KW-1185">Reference proteome</keyword>
<organism evidence="1 2">
    <name type="scientific">Borborobacter arsenicus</name>
    <dbReference type="NCBI Taxonomy" id="1851146"/>
    <lineage>
        <taxon>Bacteria</taxon>
        <taxon>Pseudomonadati</taxon>
        <taxon>Pseudomonadota</taxon>
        <taxon>Alphaproteobacteria</taxon>
        <taxon>Hyphomicrobiales</taxon>
        <taxon>Phyllobacteriaceae</taxon>
        <taxon>Borborobacter</taxon>
    </lineage>
</organism>
<protein>
    <submittedName>
        <fullName evidence="1">RidA family protein</fullName>
    </submittedName>
</protein>
<reference evidence="1 2" key="1">
    <citation type="submission" date="2018-11" db="EMBL/GenBank/DDBJ databases">
        <title>Pseudaminobacter arsenicus sp. nov., an arsenic-resistant bacterium isolated from arsenic-rich aquifers.</title>
        <authorList>
            <person name="Mu Y."/>
        </authorList>
    </citation>
    <scope>NUCLEOTIDE SEQUENCE [LARGE SCALE GENOMIC DNA]</scope>
    <source>
        <strain evidence="1 2">CB3</strain>
    </source>
</reference>
<dbReference type="InterPro" id="IPR035709">
    <property type="entry name" value="YoaB-like"/>
</dbReference>
<dbReference type="InterPro" id="IPR035959">
    <property type="entry name" value="RutC-like_sf"/>
</dbReference>
<dbReference type="AlphaFoldDB" id="A0A432V142"/>
<evidence type="ECO:0000313" key="1">
    <source>
        <dbReference type="EMBL" id="RUM95808.1"/>
    </source>
</evidence>
<dbReference type="PANTHER" id="PTHR47328:SF1">
    <property type="entry name" value="RUTC FAMILY PROTEIN YOAB"/>
    <property type="match status" value="1"/>
</dbReference>
<dbReference type="Pfam" id="PF01042">
    <property type="entry name" value="Ribonuc_L-PSP"/>
    <property type="match status" value="1"/>
</dbReference>
<accession>A0A432V142</accession>
<dbReference type="PANTHER" id="PTHR47328">
    <property type="match status" value="1"/>
</dbReference>
<name>A0A432V142_9HYPH</name>